<dbReference type="GO" id="GO:0016618">
    <property type="term" value="F:hydroxypyruvate reductase [NAD(P)H] activity"/>
    <property type="evidence" value="ECO:0007669"/>
    <property type="project" value="TreeGrafter"/>
</dbReference>
<dbReference type="SUPFAM" id="SSF51735">
    <property type="entry name" value="NAD(P)-binding Rossmann-fold domains"/>
    <property type="match status" value="1"/>
</dbReference>
<protein>
    <submittedName>
        <fullName evidence="7">2-hydroxyacid dehydrogenase</fullName>
    </submittedName>
</protein>
<evidence type="ECO:0000256" key="1">
    <source>
        <dbReference type="ARBA" id="ARBA00005854"/>
    </source>
</evidence>
<dbReference type="InterPro" id="IPR006139">
    <property type="entry name" value="D-isomer_2_OHA_DH_cat_dom"/>
</dbReference>
<dbReference type="EMBL" id="CABPRZ010000001">
    <property type="protein sequence ID" value="VVD65223.1"/>
    <property type="molecule type" value="Genomic_DNA"/>
</dbReference>
<keyword evidence="2 4" id="KW-0560">Oxidoreductase</keyword>
<dbReference type="Pfam" id="PF02826">
    <property type="entry name" value="2-Hacid_dh_C"/>
    <property type="match status" value="1"/>
</dbReference>
<evidence type="ECO:0000313" key="8">
    <source>
        <dbReference type="Proteomes" id="UP000414233"/>
    </source>
</evidence>
<dbReference type="PROSITE" id="PS00065">
    <property type="entry name" value="D_2_HYDROXYACID_DH_1"/>
    <property type="match status" value="1"/>
</dbReference>
<dbReference type="Gene3D" id="3.40.50.720">
    <property type="entry name" value="NAD(P)-binding Rossmann-like Domain"/>
    <property type="match status" value="2"/>
</dbReference>
<dbReference type="InterPro" id="IPR050223">
    <property type="entry name" value="D-isomer_2-hydroxyacid_DH"/>
</dbReference>
<dbReference type="OrthoDB" id="9805416at2"/>
<feature type="domain" description="D-isomer specific 2-hydroxyacid dehydrogenase catalytic" evidence="5">
    <location>
        <begin position="26"/>
        <end position="321"/>
    </location>
</feature>
<dbReference type="GO" id="GO:0051287">
    <property type="term" value="F:NAD binding"/>
    <property type="evidence" value="ECO:0007669"/>
    <property type="project" value="InterPro"/>
</dbReference>
<dbReference type="SUPFAM" id="SSF52283">
    <property type="entry name" value="Formate/glycerate dehydrogenase catalytic domain-like"/>
    <property type="match status" value="1"/>
</dbReference>
<evidence type="ECO:0000256" key="3">
    <source>
        <dbReference type="ARBA" id="ARBA00023027"/>
    </source>
</evidence>
<dbReference type="GO" id="GO:0030267">
    <property type="term" value="F:glyoxylate reductase (NADPH) activity"/>
    <property type="evidence" value="ECO:0007669"/>
    <property type="project" value="TreeGrafter"/>
</dbReference>
<dbReference type="AlphaFoldDB" id="A0A5E4RQC8"/>
<evidence type="ECO:0000313" key="7">
    <source>
        <dbReference type="EMBL" id="VVD65223.1"/>
    </source>
</evidence>
<proteinExistence type="inferred from homology"/>
<evidence type="ECO:0000256" key="4">
    <source>
        <dbReference type="RuleBase" id="RU003719"/>
    </source>
</evidence>
<dbReference type="PROSITE" id="PS51257">
    <property type="entry name" value="PROKAR_LIPOPROTEIN"/>
    <property type="match status" value="1"/>
</dbReference>
<dbReference type="PANTHER" id="PTHR10996">
    <property type="entry name" value="2-HYDROXYACID DEHYDROGENASE-RELATED"/>
    <property type="match status" value="1"/>
</dbReference>
<accession>A0A5E4RQC8</accession>
<dbReference type="Proteomes" id="UP000414233">
    <property type="component" value="Unassembled WGS sequence"/>
</dbReference>
<dbReference type="Pfam" id="PF00389">
    <property type="entry name" value="2-Hacid_dh"/>
    <property type="match status" value="1"/>
</dbReference>
<name>A0A5E4RQC8_9BURK</name>
<dbReference type="InterPro" id="IPR006140">
    <property type="entry name" value="D-isomer_DH_NAD-bd"/>
</dbReference>
<sequence>MDEMPRVLVTRRFVTPLPAMLTQSCVVDINDRHEALDAAALHARLRGCHGVLVGAGDRVDAGWLAAAPSLRVVSTASMGFNHIDVAACTRAGVLVTNTPDVVVDATADLGWLLIMAAARRLGASERWLRSGAWPGRGWRFDDWLGADVSGTTLGIVGMGRIGQAIARRAAGFRMRVCYHNRKPLPDAQAAGAQYVSLEALLREADHVIVVVPYSPATHHLIGARELARMKPGATLVNIARGGVVDDGAIAEALRAGRPGAAGLDVYEGEPEVHPELLALENVVLAPHIGTATVATRSTMFSLAVRNLLDAMQGRRPAHLVNPEVLATERIGDP</sequence>
<comment type="similarity">
    <text evidence="1 4">Belongs to the D-isomer specific 2-hydroxyacid dehydrogenase family.</text>
</comment>
<evidence type="ECO:0000259" key="6">
    <source>
        <dbReference type="Pfam" id="PF02826"/>
    </source>
</evidence>
<dbReference type="InterPro" id="IPR029752">
    <property type="entry name" value="D-isomer_DH_CS1"/>
</dbReference>
<keyword evidence="3" id="KW-0520">NAD</keyword>
<dbReference type="CDD" id="cd05301">
    <property type="entry name" value="GDH"/>
    <property type="match status" value="1"/>
</dbReference>
<keyword evidence="8" id="KW-1185">Reference proteome</keyword>
<reference evidence="7 8" key="1">
    <citation type="submission" date="2019-08" db="EMBL/GenBank/DDBJ databases">
        <authorList>
            <person name="Peeters C."/>
        </authorList>
    </citation>
    <scope>NUCLEOTIDE SEQUENCE [LARGE SCALE GENOMIC DNA]</scope>
    <source>
        <strain evidence="7 8">LMG 30175</strain>
    </source>
</reference>
<organism evidence="7 8">
    <name type="scientific">Pandoraea terrae</name>
    <dbReference type="NCBI Taxonomy" id="1537710"/>
    <lineage>
        <taxon>Bacteria</taxon>
        <taxon>Pseudomonadati</taxon>
        <taxon>Pseudomonadota</taxon>
        <taxon>Betaproteobacteria</taxon>
        <taxon>Burkholderiales</taxon>
        <taxon>Burkholderiaceae</taxon>
        <taxon>Pandoraea</taxon>
    </lineage>
</organism>
<feature type="domain" description="D-isomer specific 2-hydroxyacid dehydrogenase NAD-binding" evidence="6">
    <location>
        <begin position="113"/>
        <end position="289"/>
    </location>
</feature>
<evidence type="ECO:0000256" key="2">
    <source>
        <dbReference type="ARBA" id="ARBA00023002"/>
    </source>
</evidence>
<dbReference type="FunFam" id="3.40.50.720:FF:000203">
    <property type="entry name" value="D-3-phosphoglycerate dehydrogenase (SerA)"/>
    <property type="match status" value="1"/>
</dbReference>
<dbReference type="GO" id="GO:0005829">
    <property type="term" value="C:cytosol"/>
    <property type="evidence" value="ECO:0007669"/>
    <property type="project" value="TreeGrafter"/>
</dbReference>
<evidence type="ECO:0000259" key="5">
    <source>
        <dbReference type="Pfam" id="PF00389"/>
    </source>
</evidence>
<dbReference type="InterPro" id="IPR036291">
    <property type="entry name" value="NAD(P)-bd_dom_sf"/>
</dbReference>
<dbReference type="PANTHER" id="PTHR10996:SF283">
    <property type="entry name" value="GLYOXYLATE_HYDROXYPYRUVATE REDUCTASE B"/>
    <property type="match status" value="1"/>
</dbReference>
<gene>
    <name evidence="7" type="ORF">PTE30175_00308</name>
</gene>